<dbReference type="STRING" id="670307.HYPDE_28723"/>
<keyword evidence="1" id="KW-1133">Transmembrane helix</keyword>
<dbReference type="OrthoDB" id="9988674at2"/>
<dbReference type="Proteomes" id="UP000005952">
    <property type="component" value="Chromosome"/>
</dbReference>
<evidence type="ECO:0000256" key="1">
    <source>
        <dbReference type="SAM" id="Phobius"/>
    </source>
</evidence>
<reference evidence="2 3" key="1">
    <citation type="journal article" date="2013" name="Genome Announc.">
        <title>Genome sequences for three denitrifying bacterial strains isolated from a uranium- and nitrate-contaminated subsurface environment.</title>
        <authorList>
            <person name="Venkatramanan R."/>
            <person name="Prakash O."/>
            <person name="Woyke T."/>
            <person name="Chain P."/>
            <person name="Goodwin L.A."/>
            <person name="Watson D."/>
            <person name="Brooks S."/>
            <person name="Kostka J.E."/>
            <person name="Green S.J."/>
        </authorList>
    </citation>
    <scope>NUCLEOTIDE SEQUENCE [LARGE SCALE GENOMIC DNA]</scope>
    <source>
        <strain evidence="2 3">1NES1</strain>
    </source>
</reference>
<feature type="transmembrane region" description="Helical" evidence="1">
    <location>
        <begin position="48"/>
        <end position="68"/>
    </location>
</feature>
<accession>N0B1R7</accession>
<feature type="transmembrane region" description="Helical" evidence="1">
    <location>
        <begin position="77"/>
        <end position="96"/>
    </location>
</feature>
<proteinExistence type="predicted"/>
<evidence type="ECO:0000313" key="3">
    <source>
        <dbReference type="Proteomes" id="UP000005952"/>
    </source>
</evidence>
<evidence type="ECO:0000313" key="2">
    <source>
        <dbReference type="EMBL" id="AGK57424.1"/>
    </source>
</evidence>
<dbReference type="AlphaFoldDB" id="N0B1R7"/>
<protein>
    <submittedName>
        <fullName evidence="2">Uncharacterized protein</fullName>
    </submittedName>
</protein>
<dbReference type="HOGENOM" id="CLU_2329939_0_0_5"/>
<sequence length="98" mass="10499">MPAAYAKRSGQPLFVIIDRSFVLSERSVGHTLILAQGLNGGPPVKAGIAMFLKVIALLLAAILAYFLVQSDFDLDQAYFFLLLPASAILSYLVLGATD</sequence>
<organism evidence="2 3">
    <name type="scientific">Hyphomicrobium denitrificans 1NES1</name>
    <dbReference type="NCBI Taxonomy" id="670307"/>
    <lineage>
        <taxon>Bacteria</taxon>
        <taxon>Pseudomonadati</taxon>
        <taxon>Pseudomonadota</taxon>
        <taxon>Alphaproteobacteria</taxon>
        <taxon>Hyphomicrobiales</taxon>
        <taxon>Hyphomicrobiaceae</taxon>
        <taxon>Hyphomicrobium</taxon>
    </lineage>
</organism>
<dbReference type="KEGG" id="hdt:HYPDE_28723"/>
<keyword evidence="3" id="KW-1185">Reference proteome</keyword>
<name>N0B1R7_9HYPH</name>
<keyword evidence="1" id="KW-0812">Transmembrane</keyword>
<gene>
    <name evidence="2" type="ORF">HYPDE_28723</name>
</gene>
<keyword evidence="1" id="KW-0472">Membrane</keyword>
<dbReference type="EMBL" id="CP005587">
    <property type="protein sequence ID" value="AGK57424.1"/>
    <property type="molecule type" value="Genomic_DNA"/>
</dbReference>
<dbReference type="RefSeq" id="WP_015597461.1">
    <property type="nucleotide sequence ID" value="NC_021172.1"/>
</dbReference>